<dbReference type="AlphaFoldDB" id="A0A2Z2HIJ2"/>
<feature type="transmembrane region" description="Helical" evidence="1">
    <location>
        <begin position="46"/>
        <end position="64"/>
    </location>
</feature>
<name>A0A2Z2HIJ2_9ARCH</name>
<feature type="transmembrane region" description="Helical" evidence="1">
    <location>
        <begin position="20"/>
        <end position="40"/>
    </location>
</feature>
<keyword evidence="1" id="KW-1133">Transmembrane helix</keyword>
<sequence>MSDPSNSKLKISEIMIKGTIMATILTVPSIIAFLITWTILDNLINAAIVGGVVHFIAMGFSLKISKKILVKK</sequence>
<accession>A0A2Z2HIJ2</accession>
<dbReference type="OrthoDB" id="11880at2157"/>
<evidence type="ECO:0000313" key="3">
    <source>
        <dbReference type="Proteomes" id="UP000249949"/>
    </source>
</evidence>
<organism evidence="2 3">
    <name type="scientific">Candidatus Nitrosomarinus catalinensis</name>
    <dbReference type="NCBI Taxonomy" id="1898749"/>
    <lineage>
        <taxon>Archaea</taxon>
        <taxon>Nitrososphaerota</taxon>
        <taxon>Nitrososphaeria</taxon>
        <taxon>Nitrosopumilales</taxon>
        <taxon>Nitrosopumilaceae</taxon>
        <taxon>Candidatus Nitrosomarinus</taxon>
    </lineage>
</organism>
<keyword evidence="3" id="KW-1185">Reference proteome</keyword>
<proteinExistence type="predicted"/>
<evidence type="ECO:0000256" key="1">
    <source>
        <dbReference type="SAM" id="Phobius"/>
    </source>
</evidence>
<dbReference type="Proteomes" id="UP000249949">
    <property type="component" value="Chromosome"/>
</dbReference>
<dbReference type="EMBL" id="CP021324">
    <property type="protein sequence ID" value="ARS63964.1"/>
    <property type="molecule type" value="Genomic_DNA"/>
</dbReference>
<evidence type="ECO:0000313" key="2">
    <source>
        <dbReference type="EMBL" id="ARS63964.1"/>
    </source>
</evidence>
<reference evidence="2 3" key="1">
    <citation type="journal article" date="2017" name="Environ. Microbiol.">
        <title>Genome and epigenome of a novel marine Thaumarchaeota strain suggest viral infection, phosphorothioation DNA modification and multiple restriction systems.</title>
        <authorList>
            <person name="Ahlgren N.A."/>
            <person name="Chen Y."/>
            <person name="Needham D.M."/>
            <person name="Parada A.E."/>
            <person name="Sachdeva R."/>
            <person name="Trinh V."/>
            <person name="Chen T."/>
            <person name="Fuhrman J.A."/>
        </authorList>
    </citation>
    <scope>NUCLEOTIDE SEQUENCE [LARGE SCALE GENOMIC DNA]</scope>
    <source>
        <strain evidence="2 3">SPOT01</strain>
    </source>
</reference>
<keyword evidence="1" id="KW-0472">Membrane</keyword>
<protein>
    <submittedName>
        <fullName evidence="2">Uncharacterized protein</fullName>
    </submittedName>
</protein>
<dbReference type="RefSeq" id="WP_086907164.1">
    <property type="nucleotide sequence ID" value="NZ_CP021324.1"/>
</dbReference>
<dbReference type="KEGG" id="nct:NMSP_0340"/>
<keyword evidence="1" id="KW-0812">Transmembrane</keyword>
<gene>
    <name evidence="2" type="ORF">NMSP_0340</name>
</gene>
<dbReference type="GeneID" id="32900838"/>